<dbReference type="EMBL" id="MFHD01000006">
    <property type="protein sequence ID" value="OGF63154.1"/>
    <property type="molecule type" value="Genomic_DNA"/>
</dbReference>
<organism evidence="1 2">
    <name type="scientific">Candidatus Giovannonibacteria bacterium RIFCSPHIGHO2_01_FULL_45_23</name>
    <dbReference type="NCBI Taxonomy" id="1798325"/>
    <lineage>
        <taxon>Bacteria</taxon>
        <taxon>Candidatus Giovannoniibacteriota</taxon>
    </lineage>
</organism>
<reference evidence="1 2" key="1">
    <citation type="journal article" date="2016" name="Nat. Commun.">
        <title>Thousands of microbial genomes shed light on interconnected biogeochemical processes in an aquifer system.</title>
        <authorList>
            <person name="Anantharaman K."/>
            <person name="Brown C.T."/>
            <person name="Hug L.A."/>
            <person name="Sharon I."/>
            <person name="Castelle C.J."/>
            <person name="Probst A.J."/>
            <person name="Thomas B.C."/>
            <person name="Singh A."/>
            <person name="Wilkins M.J."/>
            <person name="Karaoz U."/>
            <person name="Brodie E.L."/>
            <person name="Williams K.H."/>
            <person name="Hubbard S.S."/>
            <person name="Banfield J.F."/>
        </authorList>
    </citation>
    <scope>NUCLEOTIDE SEQUENCE [LARGE SCALE GENOMIC DNA]</scope>
</reference>
<name>A0A1F5VIC4_9BACT</name>
<evidence type="ECO:0000313" key="1">
    <source>
        <dbReference type="EMBL" id="OGF63154.1"/>
    </source>
</evidence>
<protein>
    <submittedName>
        <fullName evidence="1">Uncharacterized protein</fullName>
    </submittedName>
</protein>
<gene>
    <name evidence="1" type="ORF">A2834_02300</name>
</gene>
<proteinExistence type="predicted"/>
<accession>A0A1F5VIC4</accession>
<sequence>MALIVSGDRLVFHMATRTFKIMHNGKEIRWSRGVSCENSLNFIFSNPVAFIDDLRSFREFIIILGGILGLIVDSVESHKPEIGYFTARFR</sequence>
<comment type="caution">
    <text evidence="1">The sequence shown here is derived from an EMBL/GenBank/DDBJ whole genome shotgun (WGS) entry which is preliminary data.</text>
</comment>
<evidence type="ECO:0000313" key="2">
    <source>
        <dbReference type="Proteomes" id="UP000179251"/>
    </source>
</evidence>
<dbReference type="AlphaFoldDB" id="A0A1F5VIC4"/>
<dbReference type="Proteomes" id="UP000179251">
    <property type="component" value="Unassembled WGS sequence"/>
</dbReference>